<dbReference type="RefSeq" id="XP_045098935.1">
    <property type="nucleotide sequence ID" value="XM_045237740.1"/>
</dbReference>
<organism evidence="1 2">
    <name type="scientific">Caenorhabditis briggsae</name>
    <dbReference type="NCBI Taxonomy" id="6238"/>
    <lineage>
        <taxon>Eukaryota</taxon>
        <taxon>Metazoa</taxon>
        <taxon>Ecdysozoa</taxon>
        <taxon>Nematoda</taxon>
        <taxon>Chromadorea</taxon>
        <taxon>Rhabditida</taxon>
        <taxon>Rhabditina</taxon>
        <taxon>Rhabditomorpha</taxon>
        <taxon>Rhabditoidea</taxon>
        <taxon>Rhabditidae</taxon>
        <taxon>Peloderinae</taxon>
        <taxon>Caenorhabditis</taxon>
    </lineage>
</organism>
<dbReference type="GeneID" id="68918576"/>
<proteinExistence type="predicted"/>
<sequence>MSEKQKGAEYEEVVNTVTMRKWKLN</sequence>
<dbReference type="CTD" id="68918576"/>
<reference evidence="1 2" key="2">
    <citation type="journal article" date="2011" name="PLoS Genet.">
        <title>Caenorhabditis briggsae recombinant inbred line genotypes reveal inter-strain incompatibility and the evolution of recombination.</title>
        <authorList>
            <person name="Ross J.A."/>
            <person name="Koboldt D.C."/>
            <person name="Staisch J.E."/>
            <person name="Chamberlin H.M."/>
            <person name="Gupta B.P."/>
            <person name="Miller R.D."/>
            <person name="Baird S.E."/>
            <person name="Haag E.S."/>
        </authorList>
    </citation>
    <scope>NUCLEOTIDE SEQUENCE [LARGE SCALE GENOMIC DNA]</scope>
    <source>
        <strain evidence="1 2">AF16</strain>
    </source>
</reference>
<dbReference type="KEGG" id="cbr:CBG_27118"/>
<gene>
    <name evidence="1" type="ORF">CBG27118</name>
    <name evidence="1" type="ORF">CBG_27118</name>
</gene>
<name>B6IHJ2_CAEBR</name>
<dbReference type="InParanoid" id="B6IHJ2"/>
<reference evidence="1 2" key="1">
    <citation type="journal article" date="2003" name="PLoS Biol.">
        <title>The genome sequence of Caenorhabditis briggsae: a platform for comparative genomics.</title>
        <authorList>
            <person name="Stein L.D."/>
            <person name="Bao Z."/>
            <person name="Blasiar D."/>
            <person name="Blumenthal T."/>
            <person name="Brent M.R."/>
            <person name="Chen N."/>
            <person name="Chinwalla A."/>
            <person name="Clarke L."/>
            <person name="Clee C."/>
            <person name="Coghlan A."/>
            <person name="Coulson A."/>
            <person name="D'Eustachio P."/>
            <person name="Fitch D.H."/>
            <person name="Fulton L.A."/>
            <person name="Fulton R.E."/>
            <person name="Griffiths-Jones S."/>
            <person name="Harris T.W."/>
            <person name="Hillier L.W."/>
            <person name="Kamath R."/>
            <person name="Kuwabara P.E."/>
            <person name="Mardis E.R."/>
            <person name="Marra M.A."/>
            <person name="Miner T.L."/>
            <person name="Minx P."/>
            <person name="Mullikin J.C."/>
            <person name="Plumb R.W."/>
            <person name="Rogers J."/>
            <person name="Schein J.E."/>
            <person name="Sohrmann M."/>
            <person name="Spieth J."/>
            <person name="Stajich J.E."/>
            <person name="Wei C."/>
            <person name="Willey D."/>
            <person name="Wilson R.K."/>
            <person name="Durbin R."/>
            <person name="Waterston R.H."/>
        </authorList>
    </citation>
    <scope>NUCLEOTIDE SEQUENCE [LARGE SCALE GENOMIC DNA]</scope>
    <source>
        <strain evidence="1 2">AF16</strain>
    </source>
</reference>
<dbReference type="Proteomes" id="UP000008549">
    <property type="component" value="Unassembled WGS sequence"/>
</dbReference>
<dbReference type="HOGENOM" id="CLU_3419574_0_0_1"/>
<evidence type="ECO:0000313" key="2">
    <source>
        <dbReference type="Proteomes" id="UP000008549"/>
    </source>
</evidence>
<accession>B6IHJ2</accession>
<keyword evidence="2" id="KW-1185">Reference proteome</keyword>
<dbReference type="EMBL" id="HE600954">
    <property type="protein sequence ID" value="CAR99372.1"/>
    <property type="molecule type" value="Genomic_DNA"/>
</dbReference>
<protein>
    <submittedName>
        <fullName evidence="1">Protein CBG27118</fullName>
    </submittedName>
</protein>
<evidence type="ECO:0000313" key="1">
    <source>
        <dbReference type="EMBL" id="CAR99372.1"/>
    </source>
</evidence>
<dbReference type="AlphaFoldDB" id="B6IHJ2"/>